<dbReference type="InterPro" id="IPR001345">
    <property type="entry name" value="PG/BPGM_mutase_AS"/>
</dbReference>
<organism evidence="4 5">
    <name type="scientific">Candida boidinii</name>
    <name type="common">Yeast</name>
    <dbReference type="NCBI Taxonomy" id="5477"/>
    <lineage>
        <taxon>Eukaryota</taxon>
        <taxon>Fungi</taxon>
        <taxon>Dikarya</taxon>
        <taxon>Ascomycota</taxon>
        <taxon>Saccharomycotina</taxon>
        <taxon>Pichiomycetes</taxon>
        <taxon>Pichiales</taxon>
        <taxon>Pichiaceae</taxon>
        <taxon>Ogataea</taxon>
        <taxon>Ogataea/Candida clade</taxon>
    </lineage>
</organism>
<evidence type="ECO:0000313" key="4">
    <source>
        <dbReference type="EMBL" id="GME67447.1"/>
    </source>
</evidence>
<feature type="binding site" evidence="3">
    <location>
        <begin position="20"/>
        <end position="27"/>
    </location>
    <ligand>
        <name>substrate</name>
    </ligand>
</feature>
<evidence type="ECO:0000256" key="3">
    <source>
        <dbReference type="PIRSR" id="PIRSR613078-2"/>
    </source>
</evidence>
<dbReference type="GO" id="GO:0043456">
    <property type="term" value="P:regulation of pentose-phosphate shunt"/>
    <property type="evidence" value="ECO:0007669"/>
    <property type="project" value="TreeGrafter"/>
</dbReference>
<dbReference type="GO" id="GO:0004331">
    <property type="term" value="F:fructose-2,6-bisphosphate 2-phosphatase activity"/>
    <property type="evidence" value="ECO:0007669"/>
    <property type="project" value="TreeGrafter"/>
</dbReference>
<dbReference type="InterPro" id="IPR051695">
    <property type="entry name" value="Phosphoglycerate_Mutase"/>
</dbReference>
<dbReference type="EMBL" id="BSXN01000176">
    <property type="protein sequence ID" value="GME67447.1"/>
    <property type="molecule type" value="Genomic_DNA"/>
</dbReference>
<dbReference type="InterPro" id="IPR029033">
    <property type="entry name" value="His_PPase_superfam"/>
</dbReference>
<dbReference type="InterPro" id="IPR013078">
    <property type="entry name" value="His_Pase_superF_clade-1"/>
</dbReference>
<dbReference type="SMART" id="SM00855">
    <property type="entry name" value="PGAM"/>
    <property type="match status" value="1"/>
</dbReference>
<reference evidence="4" key="1">
    <citation type="submission" date="2023-04" db="EMBL/GenBank/DDBJ databases">
        <title>Candida boidinii NBRC 10035.</title>
        <authorList>
            <person name="Ichikawa N."/>
            <person name="Sato H."/>
            <person name="Tonouchi N."/>
        </authorList>
    </citation>
    <scope>NUCLEOTIDE SEQUENCE</scope>
    <source>
        <strain evidence="4">NBRC 10035</strain>
    </source>
</reference>
<dbReference type="OrthoDB" id="354304at2759"/>
<evidence type="ECO:0000256" key="2">
    <source>
        <dbReference type="PIRSR" id="PIRSR613078-1"/>
    </source>
</evidence>
<name>A0A9W6SWF4_CANBO</name>
<keyword evidence="1" id="KW-0378">Hydrolase</keyword>
<accession>A0A9W6SWF4</accession>
<dbReference type="Pfam" id="PF00300">
    <property type="entry name" value="His_Phos_1"/>
    <property type="match status" value="1"/>
</dbReference>
<feature type="active site" description="Tele-phosphohistidine intermediate" evidence="2">
    <location>
        <position position="21"/>
    </location>
</feature>
<dbReference type="CDD" id="cd07067">
    <property type="entry name" value="HP_PGM_like"/>
    <property type="match status" value="1"/>
</dbReference>
<feature type="binding site" evidence="3">
    <location>
        <position position="70"/>
    </location>
    <ligand>
        <name>substrate</name>
    </ligand>
</feature>
<dbReference type="SUPFAM" id="SSF53254">
    <property type="entry name" value="Phosphoglycerate mutase-like"/>
    <property type="match status" value="1"/>
</dbReference>
<comment type="caution">
    <text evidence="4">The sequence shown here is derived from an EMBL/GenBank/DDBJ whole genome shotgun (WGS) entry which is preliminary data.</text>
</comment>
<gene>
    <name evidence="4" type="ORF">Cboi02_000087100</name>
</gene>
<dbReference type="GO" id="GO:0005829">
    <property type="term" value="C:cytosol"/>
    <property type="evidence" value="ECO:0007669"/>
    <property type="project" value="TreeGrafter"/>
</dbReference>
<dbReference type="PANTHER" id="PTHR46517">
    <property type="entry name" value="FRUCTOSE-2,6-BISPHOSPHATASE TIGAR"/>
    <property type="match status" value="1"/>
</dbReference>
<evidence type="ECO:0000256" key="1">
    <source>
        <dbReference type="ARBA" id="ARBA00022801"/>
    </source>
</evidence>
<feature type="active site" description="Proton donor/acceptor" evidence="2">
    <location>
        <position position="96"/>
    </location>
</feature>
<proteinExistence type="predicted"/>
<dbReference type="PANTHER" id="PTHR46517:SF1">
    <property type="entry name" value="FRUCTOSE-2,6-BISPHOSPHATASE TIGAR"/>
    <property type="match status" value="1"/>
</dbReference>
<dbReference type="AlphaFoldDB" id="A0A9W6SWF4"/>
<keyword evidence="5" id="KW-1185">Reference proteome</keyword>
<dbReference type="GO" id="GO:0045820">
    <property type="term" value="P:negative regulation of glycolytic process"/>
    <property type="evidence" value="ECO:0007669"/>
    <property type="project" value="TreeGrafter"/>
</dbReference>
<protein>
    <submittedName>
        <fullName evidence="4">Unnamed protein product</fullName>
    </submittedName>
</protein>
<dbReference type="Proteomes" id="UP001165120">
    <property type="component" value="Unassembled WGS sequence"/>
</dbReference>
<sequence>MTISELTNTDTKTVRIFIVRHGQTDHNKSKILQGHLDVPLNETGFEQASKCGDRFKDVPIDEFLSSDLTRCLQTIQSIKSHHSGEIDYRTTKNLRERAMGEVEGMYLKDALEKYGVGFRNLGEKRVDLLDRLWGEWDNIIDNAISKDYKNVLICTHGGVITNFINHLYSDNHYKLNPKIKAENLKVPFNTSVTVVDINKVDKTGTIQLFGDTQHLGEQLQVKEQLLR</sequence>
<dbReference type="PROSITE" id="PS00175">
    <property type="entry name" value="PG_MUTASE"/>
    <property type="match status" value="1"/>
</dbReference>
<evidence type="ECO:0000313" key="5">
    <source>
        <dbReference type="Proteomes" id="UP001165120"/>
    </source>
</evidence>
<dbReference type="Gene3D" id="3.40.50.1240">
    <property type="entry name" value="Phosphoglycerate mutase-like"/>
    <property type="match status" value="1"/>
</dbReference>